<dbReference type="Gene3D" id="3.40.710.10">
    <property type="entry name" value="DD-peptidase/beta-lactamase superfamily"/>
    <property type="match status" value="1"/>
</dbReference>
<proteinExistence type="inferred from homology"/>
<evidence type="ECO:0000313" key="7">
    <source>
        <dbReference type="Proteomes" id="UP000182544"/>
    </source>
</evidence>
<evidence type="ECO:0000313" key="6">
    <source>
        <dbReference type="EMBL" id="SFZ91892.1"/>
    </source>
</evidence>
<dbReference type="STRING" id="369401.SAMN05428642_102414"/>
<comment type="catalytic activity">
    <reaction evidence="1">
        <text>a beta-lactam + H2O = a substituted beta-amino acid</text>
        <dbReference type="Rhea" id="RHEA:20401"/>
        <dbReference type="ChEBI" id="CHEBI:15377"/>
        <dbReference type="ChEBI" id="CHEBI:35627"/>
        <dbReference type="ChEBI" id="CHEBI:140347"/>
        <dbReference type="EC" id="3.5.2.6"/>
    </reaction>
</comment>
<gene>
    <name evidence="6" type="ORF">SAMN05428642_102414</name>
</gene>
<evidence type="ECO:0000256" key="2">
    <source>
        <dbReference type="ARBA" id="ARBA00009009"/>
    </source>
</evidence>
<evidence type="ECO:0000256" key="4">
    <source>
        <dbReference type="SAM" id="SignalP"/>
    </source>
</evidence>
<feature type="signal peptide" evidence="4">
    <location>
        <begin position="1"/>
        <end position="20"/>
    </location>
</feature>
<protein>
    <recommendedName>
        <fullName evidence="3">beta-lactamase</fullName>
        <ecNumber evidence="3">3.5.2.6</ecNumber>
    </recommendedName>
</protein>
<dbReference type="GO" id="GO:0008800">
    <property type="term" value="F:beta-lactamase activity"/>
    <property type="evidence" value="ECO:0007669"/>
    <property type="project" value="UniProtKB-EC"/>
</dbReference>
<dbReference type="InterPro" id="IPR045155">
    <property type="entry name" value="Beta-lactam_cat"/>
</dbReference>
<evidence type="ECO:0000259" key="5">
    <source>
        <dbReference type="Pfam" id="PF13354"/>
    </source>
</evidence>
<evidence type="ECO:0000256" key="1">
    <source>
        <dbReference type="ARBA" id="ARBA00001526"/>
    </source>
</evidence>
<dbReference type="InterPro" id="IPR000871">
    <property type="entry name" value="Beta-lactam_class-A"/>
</dbReference>
<dbReference type="Pfam" id="PF13354">
    <property type="entry name" value="Beta-lactamase2"/>
    <property type="match status" value="1"/>
</dbReference>
<feature type="domain" description="Beta-lactamase class A catalytic" evidence="5">
    <location>
        <begin position="69"/>
        <end position="275"/>
    </location>
</feature>
<dbReference type="GO" id="GO:0030655">
    <property type="term" value="P:beta-lactam antibiotic catabolic process"/>
    <property type="evidence" value="ECO:0007669"/>
    <property type="project" value="InterPro"/>
</dbReference>
<keyword evidence="4" id="KW-0732">Signal</keyword>
<evidence type="ECO:0000256" key="3">
    <source>
        <dbReference type="ARBA" id="ARBA00012865"/>
    </source>
</evidence>
<dbReference type="OrthoDB" id="5291324at2"/>
<dbReference type="InterPro" id="IPR012338">
    <property type="entry name" value="Beta-lactam/transpept-like"/>
</dbReference>
<accession>A0A1K2IHH1</accession>
<dbReference type="PANTHER" id="PTHR35333:SF3">
    <property type="entry name" value="BETA-LACTAMASE-TYPE TRANSPEPTIDASE FOLD CONTAINING PROTEIN"/>
    <property type="match status" value="1"/>
</dbReference>
<comment type="similarity">
    <text evidence="2">Belongs to the class-A beta-lactamase family.</text>
</comment>
<sequence>MKINAFSLLLFMVFNLTLHAQKGLPIQVSDSQIKPLSSFSNATLQKSLEKELKANPEWKNLISQKKMSVGIVDLSNPEKVRYASINGNYMMYAASLPKIAILLSAMDAIEKGELKETADVKNDMKIMISKSDNHAATRMIDRLGYEKIESVMTDPKYKFYDENKGGGLWVGKRYGGGGKTNREPIKNLSHAASVNQVCRYYYLLAHGKLVNQKRSKQMLDIMGNPDLHHKFVSTLDKIAPNAHLFRKSGSWQTYHSDSILVWGNDPSRRYILVALIDDSNGEQIIRDLVKPIEKVLKNKVSTNSIALN</sequence>
<dbReference type="GO" id="GO:0046677">
    <property type="term" value="P:response to antibiotic"/>
    <property type="evidence" value="ECO:0007669"/>
    <property type="project" value="InterPro"/>
</dbReference>
<dbReference type="RefSeq" id="WP_072401386.1">
    <property type="nucleotide sequence ID" value="NZ_FPKV01000002.1"/>
</dbReference>
<dbReference type="EC" id="3.5.2.6" evidence="3"/>
<dbReference type="Proteomes" id="UP000182544">
    <property type="component" value="Unassembled WGS sequence"/>
</dbReference>
<dbReference type="EMBL" id="FPKV01000002">
    <property type="protein sequence ID" value="SFZ91892.1"/>
    <property type="molecule type" value="Genomic_DNA"/>
</dbReference>
<reference evidence="6 7" key="1">
    <citation type="submission" date="2016-10" db="EMBL/GenBank/DDBJ databases">
        <authorList>
            <person name="de Groot N.N."/>
        </authorList>
    </citation>
    <scope>NUCLEOTIDE SEQUENCE [LARGE SCALE GENOMIC DNA]</scope>
    <source>
        <strain evidence="6 7">DSM 18180</strain>
    </source>
</reference>
<organism evidence="6 7">
    <name type="scientific">Flaviramulus basaltis</name>
    <dbReference type="NCBI Taxonomy" id="369401"/>
    <lineage>
        <taxon>Bacteria</taxon>
        <taxon>Pseudomonadati</taxon>
        <taxon>Bacteroidota</taxon>
        <taxon>Flavobacteriia</taxon>
        <taxon>Flavobacteriales</taxon>
        <taxon>Flavobacteriaceae</taxon>
        <taxon>Flaviramulus</taxon>
    </lineage>
</organism>
<name>A0A1K2IHH1_9FLAO</name>
<keyword evidence="7" id="KW-1185">Reference proteome</keyword>
<dbReference type="SUPFAM" id="SSF56601">
    <property type="entry name" value="beta-lactamase/transpeptidase-like"/>
    <property type="match status" value="1"/>
</dbReference>
<dbReference type="AlphaFoldDB" id="A0A1K2IHH1"/>
<dbReference type="PANTHER" id="PTHR35333">
    <property type="entry name" value="BETA-LACTAMASE"/>
    <property type="match status" value="1"/>
</dbReference>
<feature type="chain" id="PRO_5012272956" description="beta-lactamase" evidence="4">
    <location>
        <begin position="21"/>
        <end position="308"/>
    </location>
</feature>